<keyword evidence="5" id="KW-1133">Transmembrane helix</keyword>
<dbReference type="PANTHER" id="PTHR14969">
    <property type="entry name" value="SPHINGOSINE-1-PHOSPHATE PHOSPHOHYDROLASE"/>
    <property type="match status" value="1"/>
</dbReference>
<comment type="similarity">
    <text evidence="7">Belongs to the type 2 lipid phosphate phosphatase family.</text>
</comment>
<dbReference type="PANTHER" id="PTHR14969:SF28">
    <property type="entry name" value="DIHYDROSPHINGOSINE 1-PHOSPHATE PHOSPHATASE LCB3-RELATED"/>
    <property type="match status" value="1"/>
</dbReference>
<dbReference type="GO" id="GO:0005789">
    <property type="term" value="C:endoplasmic reticulum membrane"/>
    <property type="evidence" value="ECO:0007669"/>
    <property type="project" value="UniProtKB-SubCell"/>
</dbReference>
<dbReference type="AlphaFoldDB" id="A0A7D9DBV2"/>
<protein>
    <submittedName>
        <fullName evidence="8">Uncharacterized protein</fullName>
    </submittedName>
</protein>
<reference evidence="8" key="1">
    <citation type="submission" date="2020-04" db="EMBL/GenBank/DDBJ databases">
        <authorList>
            <person name="Alioto T."/>
            <person name="Alioto T."/>
            <person name="Gomez Garrido J."/>
        </authorList>
    </citation>
    <scope>NUCLEOTIDE SEQUENCE</scope>
    <source>
        <strain evidence="8">A484AB</strain>
    </source>
</reference>
<dbReference type="GO" id="GO:0042392">
    <property type="term" value="F:sphingosine-1-phosphate phosphatase activity"/>
    <property type="evidence" value="ECO:0007669"/>
    <property type="project" value="TreeGrafter"/>
</dbReference>
<keyword evidence="6" id="KW-0472">Membrane</keyword>
<dbReference type="OrthoDB" id="301434at2759"/>
<dbReference type="Proteomes" id="UP001152795">
    <property type="component" value="Unassembled WGS sequence"/>
</dbReference>
<dbReference type="SUPFAM" id="SSF48317">
    <property type="entry name" value="Acid phosphatase/Vanadium-dependent haloperoxidase"/>
    <property type="match status" value="1"/>
</dbReference>
<name>A0A7D9DBV2_PARCT</name>
<dbReference type="EMBL" id="CACRXK020000393">
    <property type="protein sequence ID" value="CAB3981477.1"/>
    <property type="molecule type" value="Genomic_DNA"/>
</dbReference>
<keyword evidence="9" id="KW-1185">Reference proteome</keyword>
<comment type="subcellular location">
    <subcellularLocation>
        <location evidence="1">Endoplasmic reticulum membrane</location>
        <topology evidence="1">Multi-pass membrane protein</topology>
    </subcellularLocation>
</comment>
<sequence>MWDKLGEKELVVQFQQFCGLRWKNHKSNDIHSDLEITKSETKSDKCLQNGGLENSNIQTSDFEYNSVVHVLFYLSSALGDEQVLIALLSFVLWNIDEKAVIKAYLSLAISLYLGQGAKDTFLAPRPPSPPVIRVEKKYAEEYSTPSTHAMIGLVVPFSLVYYTHENFEYNIYFAVFIASIYSSLVAASRVYLGMHYVTDVIYGILFEIIIIMAVFPILKELQIEIWCQTSPNILSLVVVCPVMLLYLYPTSTPMSYNTYSDTALVLGCAAGALVGLRFSAHNETLMSQFLVKMQQISTPKLIMFYALRFSVGTVLLALTRIVSKWCVTSSLSKMLPSYRTAKPLNYKRHVEVPHKLITYGLVSFNAIYLAPQFFKHFGLS</sequence>
<dbReference type="SMART" id="SM00014">
    <property type="entry name" value="acidPPc"/>
    <property type="match status" value="1"/>
</dbReference>
<dbReference type="GO" id="GO:0006670">
    <property type="term" value="P:sphingosine metabolic process"/>
    <property type="evidence" value="ECO:0007669"/>
    <property type="project" value="TreeGrafter"/>
</dbReference>
<keyword evidence="3" id="KW-0378">Hydrolase</keyword>
<evidence type="ECO:0000256" key="3">
    <source>
        <dbReference type="ARBA" id="ARBA00022801"/>
    </source>
</evidence>
<keyword evidence="2" id="KW-0812">Transmembrane</keyword>
<proteinExistence type="inferred from homology"/>
<gene>
    <name evidence="8" type="ORF">PACLA_8A040049</name>
</gene>
<dbReference type="Gene3D" id="1.20.144.10">
    <property type="entry name" value="Phosphatidic acid phosphatase type 2/haloperoxidase"/>
    <property type="match status" value="1"/>
</dbReference>
<evidence type="ECO:0000256" key="4">
    <source>
        <dbReference type="ARBA" id="ARBA00022824"/>
    </source>
</evidence>
<organism evidence="8 9">
    <name type="scientific">Paramuricea clavata</name>
    <name type="common">Red gorgonian</name>
    <name type="synonym">Violescent sea-whip</name>
    <dbReference type="NCBI Taxonomy" id="317549"/>
    <lineage>
        <taxon>Eukaryota</taxon>
        <taxon>Metazoa</taxon>
        <taxon>Cnidaria</taxon>
        <taxon>Anthozoa</taxon>
        <taxon>Octocorallia</taxon>
        <taxon>Malacalcyonacea</taxon>
        <taxon>Plexauridae</taxon>
        <taxon>Paramuricea</taxon>
    </lineage>
</organism>
<dbReference type="Pfam" id="PF01569">
    <property type="entry name" value="PAP2"/>
    <property type="match status" value="1"/>
</dbReference>
<evidence type="ECO:0000313" key="8">
    <source>
        <dbReference type="EMBL" id="CAB3981477.1"/>
    </source>
</evidence>
<evidence type="ECO:0000256" key="1">
    <source>
        <dbReference type="ARBA" id="ARBA00004477"/>
    </source>
</evidence>
<evidence type="ECO:0000256" key="6">
    <source>
        <dbReference type="ARBA" id="ARBA00023136"/>
    </source>
</evidence>
<evidence type="ECO:0000256" key="7">
    <source>
        <dbReference type="ARBA" id="ARBA00038324"/>
    </source>
</evidence>
<accession>A0A7D9DBV2</accession>
<evidence type="ECO:0000256" key="2">
    <source>
        <dbReference type="ARBA" id="ARBA00022692"/>
    </source>
</evidence>
<evidence type="ECO:0000256" key="5">
    <source>
        <dbReference type="ARBA" id="ARBA00022989"/>
    </source>
</evidence>
<dbReference type="InterPro" id="IPR036938">
    <property type="entry name" value="PAP2/HPO_sf"/>
</dbReference>
<dbReference type="InterPro" id="IPR000326">
    <property type="entry name" value="PAP2/HPO"/>
</dbReference>
<keyword evidence="4" id="KW-0256">Endoplasmic reticulum</keyword>
<comment type="caution">
    <text evidence="8">The sequence shown here is derived from an EMBL/GenBank/DDBJ whole genome shotgun (WGS) entry which is preliminary data.</text>
</comment>
<evidence type="ECO:0000313" key="9">
    <source>
        <dbReference type="Proteomes" id="UP001152795"/>
    </source>
</evidence>